<sequence length="204" mass="22413">MQTSQVSHGLPTLPNSLTHHATAATASHQLHHHHNLHSPQHSHLYLQHHQQQEGSANTHLQEQQHTHQHAAAEIQSNSTITSDHTHSQLTHVQILSQQQQQSPNNSYTSHTDNKPKGHKLEEYCVTGNINASPSAAPNFMPQTAVEWISAMNETQNNAEMQLPTQPPLYYALKGRASAAKAVKISEVPGLDGISSFSIIAITDN</sequence>
<proteinExistence type="predicted"/>
<feature type="compositionally biased region" description="Low complexity" evidence="1">
    <location>
        <begin position="58"/>
        <end position="73"/>
    </location>
</feature>
<dbReference type="STRING" id="7395.A0A1A9UPR3"/>
<dbReference type="VEuPathDB" id="VectorBase:GAUT011416"/>
<evidence type="ECO:0000256" key="1">
    <source>
        <dbReference type="SAM" id="MobiDB-lite"/>
    </source>
</evidence>
<evidence type="ECO:0000313" key="2">
    <source>
        <dbReference type="EnsemblMetazoa" id="GAUT011416-PA"/>
    </source>
</evidence>
<accession>A0A1A9UPR3</accession>
<dbReference type="AlphaFoldDB" id="A0A1A9UPR3"/>
<protein>
    <submittedName>
        <fullName evidence="2">Uncharacterized protein</fullName>
    </submittedName>
</protein>
<organism evidence="2 3">
    <name type="scientific">Glossina austeni</name>
    <name type="common">Savannah tsetse fly</name>
    <dbReference type="NCBI Taxonomy" id="7395"/>
    <lineage>
        <taxon>Eukaryota</taxon>
        <taxon>Metazoa</taxon>
        <taxon>Ecdysozoa</taxon>
        <taxon>Arthropoda</taxon>
        <taxon>Hexapoda</taxon>
        <taxon>Insecta</taxon>
        <taxon>Pterygota</taxon>
        <taxon>Neoptera</taxon>
        <taxon>Endopterygota</taxon>
        <taxon>Diptera</taxon>
        <taxon>Brachycera</taxon>
        <taxon>Muscomorpha</taxon>
        <taxon>Hippoboscoidea</taxon>
        <taxon>Glossinidae</taxon>
        <taxon>Glossina</taxon>
    </lineage>
</organism>
<feature type="compositionally biased region" description="Low complexity" evidence="1">
    <location>
        <begin position="37"/>
        <end position="49"/>
    </location>
</feature>
<feature type="region of interest" description="Disordered" evidence="1">
    <location>
        <begin position="93"/>
        <end position="118"/>
    </location>
</feature>
<feature type="region of interest" description="Disordered" evidence="1">
    <location>
        <begin position="25"/>
        <end position="73"/>
    </location>
</feature>
<name>A0A1A9UPR3_GLOAU</name>
<keyword evidence="3" id="KW-1185">Reference proteome</keyword>
<evidence type="ECO:0000313" key="3">
    <source>
        <dbReference type="Proteomes" id="UP000078200"/>
    </source>
</evidence>
<dbReference type="Proteomes" id="UP000078200">
    <property type="component" value="Unassembled WGS sequence"/>
</dbReference>
<reference evidence="2" key="1">
    <citation type="submission" date="2020-05" db="UniProtKB">
        <authorList>
            <consortium name="EnsemblMetazoa"/>
        </authorList>
    </citation>
    <scope>IDENTIFICATION</scope>
    <source>
        <strain evidence="2">TTRI</strain>
    </source>
</reference>
<dbReference type="EnsemblMetazoa" id="GAUT011416-RA">
    <property type="protein sequence ID" value="GAUT011416-PA"/>
    <property type="gene ID" value="GAUT011416"/>
</dbReference>